<organism evidence="2 3">
    <name type="scientific">Fusarium xylarioides</name>
    <dbReference type="NCBI Taxonomy" id="221167"/>
    <lineage>
        <taxon>Eukaryota</taxon>
        <taxon>Fungi</taxon>
        <taxon>Dikarya</taxon>
        <taxon>Ascomycota</taxon>
        <taxon>Pezizomycotina</taxon>
        <taxon>Sordariomycetes</taxon>
        <taxon>Hypocreomycetidae</taxon>
        <taxon>Hypocreales</taxon>
        <taxon>Nectriaceae</taxon>
        <taxon>Fusarium</taxon>
        <taxon>Fusarium fujikuroi species complex</taxon>
    </lineage>
</organism>
<dbReference type="Proteomes" id="UP000750502">
    <property type="component" value="Unassembled WGS sequence"/>
</dbReference>
<proteinExistence type="predicted"/>
<protein>
    <submittedName>
        <fullName evidence="2">Uncharacterized protein</fullName>
    </submittedName>
</protein>
<gene>
    <name evidence="2" type="ORF">H9Q72_005242</name>
</gene>
<comment type="caution">
    <text evidence="2">The sequence shown here is derived from an EMBL/GenBank/DDBJ whole genome shotgun (WGS) entry which is preliminary data.</text>
</comment>
<accession>A0A9P7I3D7</accession>
<dbReference type="AlphaFoldDB" id="A0A9P7I3D7"/>
<dbReference type="EMBL" id="JADFTT010000146">
    <property type="protein sequence ID" value="KAG5766709.1"/>
    <property type="molecule type" value="Genomic_DNA"/>
</dbReference>
<reference evidence="2" key="1">
    <citation type="journal article" date="2020" name="bioRxiv">
        <title>Historical genomics reveals the evolutionary mechanisms behind multiple outbreaks of the host-specific coffee wilt pathogen Fusarium xylarioides.</title>
        <authorList>
            <person name="Peck D."/>
            <person name="Nowell R.W."/>
            <person name="Flood J."/>
            <person name="Ryan M.J."/>
            <person name="Barraclough T.G."/>
        </authorList>
    </citation>
    <scope>NUCLEOTIDE SEQUENCE</scope>
    <source>
        <strain evidence="2">IMI 127659i</strain>
    </source>
</reference>
<sequence length="77" mass="8553">MSPSRKARGKRYQQPLVCHIQEISQPLLVVCCYTTSNAITRLATLFQTQSATPSHSSITTKSTTLGIPQQLKEALHR</sequence>
<keyword evidence="3" id="KW-1185">Reference proteome</keyword>
<name>A0A9P7I3D7_9HYPO</name>
<evidence type="ECO:0000313" key="3">
    <source>
        <dbReference type="Proteomes" id="UP000750502"/>
    </source>
</evidence>
<evidence type="ECO:0000313" key="2">
    <source>
        <dbReference type="EMBL" id="KAG5766709.1"/>
    </source>
</evidence>
<reference evidence="2" key="2">
    <citation type="submission" date="2020-10" db="EMBL/GenBank/DDBJ databases">
        <authorList>
            <person name="Peck L.D."/>
            <person name="Nowell R.W."/>
            <person name="Flood J."/>
            <person name="Ryan M.J."/>
            <person name="Barraclough T.G."/>
        </authorList>
    </citation>
    <scope>NUCLEOTIDE SEQUENCE</scope>
    <source>
        <strain evidence="2">IMI 127659i</strain>
    </source>
</reference>
<feature type="region of interest" description="Disordered" evidence="1">
    <location>
        <begin position="48"/>
        <end position="77"/>
    </location>
</feature>
<feature type="compositionally biased region" description="Polar residues" evidence="1">
    <location>
        <begin position="48"/>
        <end position="67"/>
    </location>
</feature>
<evidence type="ECO:0000256" key="1">
    <source>
        <dbReference type="SAM" id="MobiDB-lite"/>
    </source>
</evidence>